<feature type="transmembrane region" description="Helical" evidence="2">
    <location>
        <begin position="12"/>
        <end position="35"/>
    </location>
</feature>
<dbReference type="EMBL" id="KI965510">
    <property type="protein sequence ID" value="EUD64345.1"/>
    <property type="molecule type" value="Genomic_DNA"/>
</dbReference>
<evidence type="ECO:0000313" key="4">
    <source>
        <dbReference type="Proteomes" id="UP000030640"/>
    </source>
</evidence>
<dbReference type="OrthoDB" id="387469at2759"/>
<keyword evidence="2" id="KW-0472">Membrane</keyword>
<dbReference type="GeneID" id="20040558"/>
<proteinExistence type="predicted"/>
<evidence type="ECO:0000256" key="1">
    <source>
        <dbReference type="SAM" id="MobiDB-lite"/>
    </source>
</evidence>
<name>W6ZYG7_9APIC</name>
<feature type="compositionally biased region" description="Polar residues" evidence="1">
    <location>
        <begin position="262"/>
        <end position="281"/>
    </location>
</feature>
<keyword evidence="4" id="KW-1185">Reference proteome</keyword>
<feature type="region of interest" description="Disordered" evidence="1">
    <location>
        <begin position="260"/>
        <end position="294"/>
    </location>
</feature>
<dbReference type="Proteomes" id="UP000030640">
    <property type="component" value="Unassembled WGS sequence"/>
</dbReference>
<keyword evidence="2" id="KW-1133">Transmembrane helix</keyword>
<organism evidence="3 4">
    <name type="scientific">Plasmodium inui San Antonio 1</name>
    <dbReference type="NCBI Taxonomy" id="1237626"/>
    <lineage>
        <taxon>Eukaryota</taxon>
        <taxon>Sar</taxon>
        <taxon>Alveolata</taxon>
        <taxon>Apicomplexa</taxon>
        <taxon>Aconoidasida</taxon>
        <taxon>Haemosporida</taxon>
        <taxon>Plasmodiidae</taxon>
        <taxon>Plasmodium</taxon>
        <taxon>Plasmodium (Plasmodium)</taxon>
    </lineage>
</organism>
<evidence type="ECO:0000256" key="2">
    <source>
        <dbReference type="SAM" id="Phobius"/>
    </source>
</evidence>
<keyword evidence="2" id="KW-0812">Transmembrane</keyword>
<feature type="region of interest" description="Disordered" evidence="1">
    <location>
        <begin position="91"/>
        <end position="110"/>
    </location>
</feature>
<protein>
    <recommendedName>
        <fullName evidence="5">Sporozoite invasion-associated protein 2</fullName>
    </recommendedName>
</protein>
<dbReference type="RefSeq" id="XP_008819078.1">
    <property type="nucleotide sequence ID" value="XM_008820856.1"/>
</dbReference>
<dbReference type="AlphaFoldDB" id="W6ZYG7"/>
<accession>W6ZYG7</accession>
<gene>
    <name evidence="3" type="ORF">C922_05284</name>
</gene>
<reference evidence="3 4" key="1">
    <citation type="submission" date="2013-02" db="EMBL/GenBank/DDBJ databases">
        <title>The Genome Sequence of Plasmodium inui San Antonio 1.</title>
        <authorList>
            <consortium name="The Broad Institute Genome Sequencing Platform"/>
            <consortium name="The Broad Institute Genome Sequencing Center for Infectious Disease"/>
            <person name="Neafsey D."/>
            <person name="Cheeseman I."/>
            <person name="Volkman S."/>
            <person name="Adams J."/>
            <person name="Walker B."/>
            <person name="Young S.K."/>
            <person name="Zeng Q."/>
            <person name="Gargeya S."/>
            <person name="Fitzgerald M."/>
            <person name="Haas B."/>
            <person name="Abouelleil A."/>
            <person name="Alvarado L."/>
            <person name="Arachchi H.M."/>
            <person name="Berlin A.M."/>
            <person name="Chapman S.B."/>
            <person name="Dewar J."/>
            <person name="Goldberg J."/>
            <person name="Griggs A."/>
            <person name="Gujja S."/>
            <person name="Hansen M."/>
            <person name="Howarth C."/>
            <person name="Imamovic A."/>
            <person name="Larimer J."/>
            <person name="McCowan C."/>
            <person name="Murphy C."/>
            <person name="Neiman D."/>
            <person name="Pearson M."/>
            <person name="Priest M."/>
            <person name="Roberts A."/>
            <person name="Saif S."/>
            <person name="Shea T."/>
            <person name="Sisk P."/>
            <person name="Sykes S."/>
            <person name="Wortman J."/>
            <person name="Nusbaum C."/>
            <person name="Birren B."/>
        </authorList>
    </citation>
    <scope>NUCLEOTIDE SEQUENCE [LARGE SCALE GENOMIC DNA]</scope>
    <source>
        <strain evidence="3 4">San Antonio 1</strain>
    </source>
</reference>
<sequence>METRRKYYYYYYYYYFHSFLISIGTLLFFTSTFMMCSSSQLEPAPNPDSTSPPVHLLQDEYAPTLEDIFGPHASQIMTGLYEIIDEDATTTGGYANRPDDDQSNQSNTNDDAVLLSSWSSDKDSFDELMEEIDSDKKKKKRRYPLRRTIFKTSDSSDSLSDYEHEDEIVQQTQYEQLQEQEEDLDPLSDDSLSDEPFEVINHPWKDKLESFSCDTNLTNEDDPYSLEELQLDDPAENVKFGKLKFFGMEDIDLFKKKEPIAPTTTGSNLRKNGNNSEASHINQHEHEKMDRRKRRTHRHFKNPIEFFSVTTTYDMFLKENGLRDHPSKHQKNIGEPFPLNQYYYRDAKYNNARHYVLKMLYDNLRGLGQKEYQYLKENQYEVQDFIRRILKTSFICLTFSQEAQLFKDANMLIDKASIKSINIKTNIKTNINPNINTYIKTNIKRNIETPIQNKHEH</sequence>
<dbReference type="VEuPathDB" id="PlasmoDB:C922_05284"/>
<evidence type="ECO:0008006" key="5">
    <source>
        <dbReference type="Google" id="ProtNLM"/>
    </source>
</evidence>
<evidence type="ECO:0000313" key="3">
    <source>
        <dbReference type="EMBL" id="EUD64345.1"/>
    </source>
</evidence>